<keyword evidence="10" id="KW-0190">Covalent protein-DNA linkage</keyword>
<keyword evidence="7" id="KW-0547">Nucleotide-binding</keyword>
<dbReference type="InterPro" id="IPR001301">
    <property type="entry name" value="Gemini_AL1_CLV"/>
</dbReference>
<evidence type="ECO:0000259" key="13">
    <source>
        <dbReference type="PROSITE" id="PS52020"/>
    </source>
</evidence>
<dbReference type="Gene3D" id="3.40.1310.20">
    <property type="match status" value="1"/>
</dbReference>
<keyword evidence="5" id="KW-0540">Nuclease</keyword>
<name>A0A2K9LSD5_9VIRU</name>
<evidence type="ECO:0000256" key="10">
    <source>
        <dbReference type="ARBA" id="ARBA00023124"/>
    </source>
</evidence>
<feature type="region of interest" description="Disordered" evidence="12">
    <location>
        <begin position="1"/>
        <end position="46"/>
    </location>
</feature>
<keyword evidence="9" id="KW-0378">Hydrolase</keyword>
<dbReference type="GO" id="GO:0000166">
    <property type="term" value="F:nucleotide binding"/>
    <property type="evidence" value="ECO:0007669"/>
    <property type="project" value="UniProtKB-KW"/>
</dbReference>
<dbReference type="InterPro" id="IPR049912">
    <property type="entry name" value="CRESS_DNA_REP"/>
</dbReference>
<dbReference type="GO" id="GO:0003677">
    <property type="term" value="F:DNA binding"/>
    <property type="evidence" value="ECO:0007669"/>
    <property type="project" value="UniProtKB-KW"/>
</dbReference>
<proteinExistence type="predicted"/>
<evidence type="ECO:0000256" key="8">
    <source>
        <dbReference type="ARBA" id="ARBA00022759"/>
    </source>
</evidence>
<keyword evidence="4" id="KW-0235">DNA replication</keyword>
<dbReference type="PRINTS" id="PR00228">
    <property type="entry name" value="GEMCOATCLVL1"/>
</dbReference>
<evidence type="ECO:0000313" key="14">
    <source>
        <dbReference type="EMBL" id="AUM61809.1"/>
    </source>
</evidence>
<dbReference type="GO" id="GO:0016787">
    <property type="term" value="F:hydrolase activity"/>
    <property type="evidence" value="ECO:0007669"/>
    <property type="project" value="UniProtKB-KW"/>
</dbReference>
<dbReference type="GO" id="GO:0005198">
    <property type="term" value="F:structural molecule activity"/>
    <property type="evidence" value="ECO:0007669"/>
    <property type="project" value="InterPro"/>
</dbReference>
<evidence type="ECO:0000256" key="3">
    <source>
        <dbReference type="ARBA" id="ARBA00022695"/>
    </source>
</evidence>
<dbReference type="PROSITE" id="PS52020">
    <property type="entry name" value="CRESS_DNA_REP"/>
    <property type="match status" value="1"/>
</dbReference>
<evidence type="ECO:0000256" key="9">
    <source>
        <dbReference type="ARBA" id="ARBA00022801"/>
    </source>
</evidence>
<evidence type="ECO:0000256" key="4">
    <source>
        <dbReference type="ARBA" id="ARBA00022705"/>
    </source>
</evidence>
<comment type="subcellular location">
    <subcellularLocation>
        <location evidence="1">Host nucleus</location>
    </subcellularLocation>
</comment>
<evidence type="ECO:0000256" key="11">
    <source>
        <dbReference type="ARBA" id="ARBA00023125"/>
    </source>
</evidence>
<evidence type="ECO:0000256" key="12">
    <source>
        <dbReference type="SAM" id="MobiDB-lite"/>
    </source>
</evidence>
<dbReference type="EMBL" id="KY487870">
    <property type="protein sequence ID" value="AUM61809.1"/>
    <property type="molecule type" value="Genomic_DNA"/>
</dbReference>
<keyword evidence="2" id="KW-0808">Transferase</keyword>
<dbReference type="SUPFAM" id="SSF52540">
    <property type="entry name" value="P-loop containing nucleoside triphosphate hydrolases"/>
    <property type="match status" value="1"/>
</dbReference>
<keyword evidence="11" id="KW-0238">DNA-binding</keyword>
<dbReference type="Pfam" id="PF00799">
    <property type="entry name" value="Gemini_AL1"/>
    <property type="match status" value="1"/>
</dbReference>
<evidence type="ECO:0000256" key="5">
    <source>
        <dbReference type="ARBA" id="ARBA00022722"/>
    </source>
</evidence>
<dbReference type="GO" id="GO:0046872">
    <property type="term" value="F:metal ion binding"/>
    <property type="evidence" value="ECO:0007669"/>
    <property type="project" value="UniProtKB-KW"/>
</dbReference>
<evidence type="ECO:0000256" key="6">
    <source>
        <dbReference type="ARBA" id="ARBA00022723"/>
    </source>
</evidence>
<reference evidence="14" key="1">
    <citation type="submission" date="2017-01" db="EMBL/GenBank/DDBJ databases">
        <title>High-throughput sequencing uncovers low homogeneity in the biogeography of single-stranded DNA viruses.</title>
        <authorList>
            <person name="Pearson V.M."/>
            <person name="Rokyta D.R."/>
        </authorList>
    </citation>
    <scope>NUCLEOTIDE SEQUENCE</scope>
</reference>
<dbReference type="GO" id="GO:0006260">
    <property type="term" value="P:DNA replication"/>
    <property type="evidence" value="ECO:0007669"/>
    <property type="project" value="UniProtKB-KW"/>
</dbReference>
<sequence>MEKNFWSEEEEECLTENQPSPTDELLKQLEETQVESPRDPVPPVEEKKKKFRMNCKNFFLTFPQCPTTKEVAQSRIKEKWPEAKTLVCQELHQDGQPHLHCLLQFEKPLNIKRSDFFDFIGGQHGKYEPARNIRNSVKYITKKGDFVTNGINVEAILEKKNPKVEEVCKEIVGGSSLSDIRKDYPGFYMMHKRKLAEFEVDILMERTKKEKKTWVEFSEENIAGMSYQNQKIARWINENLFKPREFKQKQLYIYGPKNLGKSTLIMQLESYAMIYWMPASEDFYDLYDDNLYDLIVLDEFRAQKTIQQLNLWLQGSTMPLRKKGSQGLKKKNLPMIILSNYSLEECYSKTSEKERETGNTDRLDTLRTRLNIVEVGEFIQIF</sequence>
<protein>
    <submittedName>
        <fullName evidence="14">Rep</fullName>
    </submittedName>
</protein>
<keyword evidence="6" id="KW-0479">Metal-binding</keyword>
<dbReference type="GO" id="GO:0016779">
    <property type="term" value="F:nucleotidyltransferase activity"/>
    <property type="evidence" value="ECO:0007669"/>
    <property type="project" value="UniProtKB-KW"/>
</dbReference>
<organism evidence="14">
    <name type="scientific">uncultured virus</name>
    <dbReference type="NCBI Taxonomy" id="340016"/>
    <lineage>
        <taxon>Viruses</taxon>
        <taxon>environmental samples</taxon>
    </lineage>
</organism>
<gene>
    <name evidence="14" type="primary">Rep</name>
</gene>
<evidence type="ECO:0000256" key="2">
    <source>
        <dbReference type="ARBA" id="ARBA00022679"/>
    </source>
</evidence>
<dbReference type="InterPro" id="IPR027417">
    <property type="entry name" value="P-loop_NTPase"/>
</dbReference>
<feature type="domain" description="CRESS-DNA virus Rep endonuclease" evidence="13">
    <location>
        <begin position="52"/>
        <end position="152"/>
    </location>
</feature>
<keyword evidence="3" id="KW-0548">Nucleotidyltransferase</keyword>
<dbReference type="GO" id="GO:0004519">
    <property type="term" value="F:endonuclease activity"/>
    <property type="evidence" value="ECO:0007669"/>
    <property type="project" value="UniProtKB-KW"/>
</dbReference>
<dbReference type="SUPFAM" id="SSF55464">
    <property type="entry name" value="Origin of replication-binding domain, RBD-like"/>
    <property type="match status" value="1"/>
</dbReference>
<accession>A0A2K9LSD5</accession>
<dbReference type="Gene3D" id="3.40.50.300">
    <property type="entry name" value="P-loop containing nucleotide triphosphate hydrolases"/>
    <property type="match status" value="1"/>
</dbReference>
<keyword evidence="8" id="KW-0255">Endonuclease</keyword>
<dbReference type="GO" id="GO:0042025">
    <property type="term" value="C:host cell nucleus"/>
    <property type="evidence" value="ECO:0007669"/>
    <property type="project" value="UniProtKB-SubCell"/>
</dbReference>
<evidence type="ECO:0000256" key="7">
    <source>
        <dbReference type="ARBA" id="ARBA00022741"/>
    </source>
</evidence>
<evidence type="ECO:0000256" key="1">
    <source>
        <dbReference type="ARBA" id="ARBA00004147"/>
    </source>
</evidence>